<sequence>MSNYGEELAYWYLRLNGFFPITNFVFHSLKKKDETCYNADADILAIRPPNVIEVIKEGEVGLDDKIISGDEKSRCVFVYCEVKTGEYKVDDKFFPTERIKYVFKRFGLDPNVVTEDSQILIGNRTFKKILIANELKRNADKKATFIPLESTIEFIRGRFESYYEDKYPSRMFFNSSLIQQFINEANNKKIKME</sequence>
<proteinExistence type="predicted"/>
<dbReference type="Proteomes" id="UP000050360">
    <property type="component" value="Unassembled WGS sequence"/>
</dbReference>
<organism evidence="1 2">
    <name type="scientific">Candidatus Methanoperedens nitratireducens</name>
    <dbReference type="NCBI Taxonomy" id="1392998"/>
    <lineage>
        <taxon>Archaea</taxon>
        <taxon>Methanobacteriati</taxon>
        <taxon>Methanobacteriota</taxon>
        <taxon>Stenosarchaea group</taxon>
        <taxon>Methanomicrobia</taxon>
        <taxon>Methanosarcinales</taxon>
        <taxon>ANME-2 cluster</taxon>
        <taxon>Candidatus Methanoperedentaceae</taxon>
        <taxon>Candidatus Methanoperedens</taxon>
    </lineage>
</organism>
<name>A0A0P8E3D7_9EURY</name>
<comment type="caution">
    <text evidence="1">The sequence shown here is derived from an EMBL/GenBank/DDBJ whole genome shotgun (WGS) entry which is preliminary data.</text>
</comment>
<dbReference type="EMBL" id="LKCM01000035">
    <property type="protein sequence ID" value="KPQ44982.1"/>
    <property type="molecule type" value="Genomic_DNA"/>
</dbReference>
<reference evidence="1 2" key="1">
    <citation type="submission" date="2015-09" db="EMBL/GenBank/DDBJ databases">
        <title>A metagenomics-based metabolic model of nitrate-dependent anaerobic oxidation of methane by Methanoperedens-like archaea.</title>
        <authorList>
            <person name="Arshad A."/>
            <person name="Speth D.R."/>
            <person name="De Graaf R.M."/>
            <person name="Op Den Camp H.J."/>
            <person name="Jetten M.S."/>
            <person name="Welte C.U."/>
        </authorList>
    </citation>
    <scope>NUCLEOTIDE SEQUENCE [LARGE SCALE GENOMIC DNA]</scope>
</reference>
<evidence type="ECO:0000313" key="1">
    <source>
        <dbReference type="EMBL" id="KPQ44982.1"/>
    </source>
</evidence>
<dbReference type="AlphaFoldDB" id="A0A0P8E3D7"/>
<accession>A0A0P8E3D7</accession>
<gene>
    <name evidence="1" type="ORF">MPEBLZ_00407</name>
</gene>
<protein>
    <submittedName>
        <fullName evidence="1">Uncharacterized protein</fullName>
    </submittedName>
</protein>
<evidence type="ECO:0000313" key="2">
    <source>
        <dbReference type="Proteomes" id="UP000050360"/>
    </source>
</evidence>